<accession>A0ABP6Q1I6</accession>
<organism evidence="4 5">
    <name type="scientific">Actinocorallia longicatena</name>
    <dbReference type="NCBI Taxonomy" id="111803"/>
    <lineage>
        <taxon>Bacteria</taxon>
        <taxon>Bacillati</taxon>
        <taxon>Actinomycetota</taxon>
        <taxon>Actinomycetes</taxon>
        <taxon>Streptosporangiales</taxon>
        <taxon>Thermomonosporaceae</taxon>
        <taxon>Actinocorallia</taxon>
    </lineage>
</organism>
<evidence type="ECO:0000256" key="1">
    <source>
        <dbReference type="ARBA" id="ARBA00006484"/>
    </source>
</evidence>
<comment type="similarity">
    <text evidence="1 3">Belongs to the short-chain dehydrogenases/reductases (SDR) family.</text>
</comment>
<dbReference type="PRINTS" id="PR00081">
    <property type="entry name" value="GDHRDH"/>
</dbReference>
<dbReference type="InterPro" id="IPR002347">
    <property type="entry name" value="SDR_fam"/>
</dbReference>
<dbReference type="PRINTS" id="PR00080">
    <property type="entry name" value="SDRFAMILY"/>
</dbReference>
<protein>
    <submittedName>
        <fullName evidence="4">SDR family NAD(P)-dependent oxidoreductase</fullName>
    </submittedName>
</protein>
<keyword evidence="2" id="KW-0560">Oxidoreductase</keyword>
<evidence type="ECO:0000256" key="2">
    <source>
        <dbReference type="ARBA" id="ARBA00023002"/>
    </source>
</evidence>
<evidence type="ECO:0000256" key="3">
    <source>
        <dbReference type="RuleBase" id="RU000363"/>
    </source>
</evidence>
<keyword evidence="5" id="KW-1185">Reference proteome</keyword>
<reference evidence="5" key="1">
    <citation type="journal article" date="2019" name="Int. J. Syst. Evol. Microbiol.">
        <title>The Global Catalogue of Microorganisms (GCM) 10K type strain sequencing project: providing services to taxonomists for standard genome sequencing and annotation.</title>
        <authorList>
            <consortium name="The Broad Institute Genomics Platform"/>
            <consortium name="The Broad Institute Genome Sequencing Center for Infectious Disease"/>
            <person name="Wu L."/>
            <person name="Ma J."/>
        </authorList>
    </citation>
    <scope>NUCLEOTIDE SEQUENCE [LARGE SCALE GENOMIC DNA]</scope>
    <source>
        <strain evidence="5">JCM 9377</strain>
    </source>
</reference>
<gene>
    <name evidence="4" type="ORF">GCM10010468_06640</name>
</gene>
<dbReference type="Proteomes" id="UP001501237">
    <property type="component" value="Unassembled WGS sequence"/>
</dbReference>
<dbReference type="SUPFAM" id="SSF51735">
    <property type="entry name" value="NAD(P)-binding Rossmann-fold domains"/>
    <property type="match status" value="1"/>
</dbReference>
<dbReference type="CDD" id="cd05233">
    <property type="entry name" value="SDR_c"/>
    <property type="match status" value="1"/>
</dbReference>
<comment type="caution">
    <text evidence="4">The sequence shown here is derived from an EMBL/GenBank/DDBJ whole genome shotgun (WGS) entry which is preliminary data.</text>
</comment>
<sequence length="277" mass="29369">MRDLNGKVAVVTGAGSGIGRALAVRFAAEGMRVALADVEQDALMGTAALVDGEVMTKVVDVGEEKEVQAFADAVFDTYGAVHVLCNNAGVFAGGELWSRPVADFEWVFRVNLWGVLHGIRAFVPRMIAQDSEGHIVNTASVAGLFAAPFSGPYTISKFAAYGATESLAHELAMNGSKLRVSVLCPGGVATRIDESERNRPHELKAEKTPDQEFIDQVITDTVTAGIPPEDVAAAVVAAIAEERFLILTHPQYGPGLLQQAEALVAGGLPQLPDFEQR</sequence>
<evidence type="ECO:0000313" key="4">
    <source>
        <dbReference type="EMBL" id="GAA3196164.1"/>
    </source>
</evidence>
<dbReference type="RefSeq" id="WP_344821958.1">
    <property type="nucleotide sequence ID" value="NZ_BAAAUV010000002.1"/>
</dbReference>
<name>A0ABP6Q1I6_9ACTN</name>
<dbReference type="Pfam" id="PF00106">
    <property type="entry name" value="adh_short"/>
    <property type="match status" value="1"/>
</dbReference>
<dbReference type="PANTHER" id="PTHR43391:SF82">
    <property type="entry name" value="OXIDOREDUCTASE SADH-RELATED"/>
    <property type="match status" value="1"/>
</dbReference>
<dbReference type="EMBL" id="BAAAUV010000002">
    <property type="protein sequence ID" value="GAA3196164.1"/>
    <property type="molecule type" value="Genomic_DNA"/>
</dbReference>
<dbReference type="Gene3D" id="3.40.50.720">
    <property type="entry name" value="NAD(P)-binding Rossmann-like Domain"/>
    <property type="match status" value="1"/>
</dbReference>
<dbReference type="PANTHER" id="PTHR43391">
    <property type="entry name" value="RETINOL DEHYDROGENASE-RELATED"/>
    <property type="match status" value="1"/>
</dbReference>
<proteinExistence type="inferred from homology"/>
<evidence type="ECO:0000313" key="5">
    <source>
        <dbReference type="Proteomes" id="UP001501237"/>
    </source>
</evidence>
<dbReference type="InterPro" id="IPR036291">
    <property type="entry name" value="NAD(P)-bd_dom_sf"/>
</dbReference>